<proteinExistence type="predicted"/>
<feature type="domain" description="GTP cyclohydrolase II" evidence="3">
    <location>
        <begin position="5"/>
        <end position="163"/>
    </location>
</feature>
<dbReference type="UniPathway" id="UPA00275"/>
<evidence type="ECO:0000256" key="1">
    <source>
        <dbReference type="ARBA" id="ARBA00005104"/>
    </source>
</evidence>
<protein>
    <submittedName>
        <fullName evidence="4">GTP cyclohydrolase II</fullName>
        <ecNumber evidence="4">3.5.4.25</ecNumber>
    </submittedName>
</protein>
<dbReference type="SUPFAM" id="SSF142695">
    <property type="entry name" value="RibA-like"/>
    <property type="match status" value="1"/>
</dbReference>
<organism evidence="4">
    <name type="scientific">Elizabethkingia anophelis</name>
    <dbReference type="NCBI Taxonomy" id="1117645"/>
    <lineage>
        <taxon>Bacteria</taxon>
        <taxon>Pseudomonadati</taxon>
        <taxon>Bacteroidota</taxon>
        <taxon>Flavobacteriia</taxon>
        <taxon>Flavobacteriales</taxon>
        <taxon>Weeksellaceae</taxon>
        <taxon>Elizabethkingia</taxon>
    </lineage>
</organism>
<evidence type="ECO:0000313" key="4">
    <source>
        <dbReference type="EMBL" id="DAC75291.1"/>
    </source>
</evidence>
<dbReference type="NCBIfam" id="NF001591">
    <property type="entry name" value="PRK00393.1"/>
    <property type="match status" value="1"/>
</dbReference>
<reference evidence="4" key="2">
    <citation type="journal article" date="2014" name="PLoS ONE">
        <title>Insights from the genome annotation of Elizabethkingia anophelis from the malaria vector Anopheles gambiae.</title>
        <authorList>
            <person name="Kukutla P."/>
            <person name="Lindberg B.G."/>
            <person name="Pei D."/>
            <person name="Rayl M."/>
            <person name="Yu W."/>
            <person name="Steritz M."/>
            <person name="Faye I."/>
            <person name="Xu J."/>
        </authorList>
    </citation>
    <scope>NUCLEOTIDE SEQUENCE</scope>
</reference>
<keyword evidence="4" id="KW-0378">Hydrolase</keyword>
<dbReference type="GO" id="GO:0009231">
    <property type="term" value="P:riboflavin biosynthetic process"/>
    <property type="evidence" value="ECO:0007669"/>
    <property type="project" value="UniProtKB-UniPathway"/>
</dbReference>
<reference evidence="4" key="3">
    <citation type="journal article" date="2016" name="Genome Announc.">
        <title>Complete Genome Sequences of Four Strains from the 2015-2016 Elizabethkingia anophelis Outbreak.</title>
        <authorList>
            <person name="Nicholson A.C."/>
            <person name="Whitney A.M."/>
            <person name="Emery B.D."/>
            <person name="Bell M.E."/>
            <person name="Gartin J.T."/>
            <person name="Humrighouse B.W."/>
            <person name="Loparev V.N."/>
            <person name="Batra D."/>
            <person name="Sheth M."/>
            <person name="Rowe L.A."/>
            <person name="Juieng P."/>
            <person name="Knipe K."/>
            <person name="Gulvik C."/>
            <person name="McQuiston J.R."/>
        </authorList>
    </citation>
    <scope>NUCLEOTIDE SEQUENCE</scope>
</reference>
<reference evidence="4" key="6">
    <citation type="journal article" date="2017" name="Nat. Commun.">
        <title>Evolutionary dynamics and genomic features of the Elizabethkingia anophelis 2015 to 2016 Wisconsin outbreak strain.</title>
        <authorList>
            <person name="Perrin A."/>
            <person name="Larsonneur E."/>
            <person name="Nicholson A.C."/>
            <person name="Edwards D.J."/>
            <person name="Gundlach K.M."/>
            <person name="Whitney A.M."/>
            <person name="Gulvik C.A."/>
            <person name="Bell M.E."/>
            <person name="Rendueles O."/>
            <person name="Cury J."/>
            <person name="Hugon P."/>
            <person name="Clermont D."/>
            <person name="Enouf V."/>
            <person name="Loparev V."/>
            <person name="Juieng P."/>
            <person name="Monson T."/>
            <person name="Warshauer D."/>
            <person name="Elbadawi L.I."/>
            <person name="Walters M.S."/>
            <person name="Crist M.B."/>
            <person name="Noble-Wang J."/>
            <person name="Borlaug G."/>
            <person name="Rocha E.P.C."/>
            <person name="Criscuolo A."/>
            <person name="Touchon M."/>
            <person name="Davis J.P."/>
            <person name="Holt K.E."/>
            <person name="McQuiston J.R."/>
            <person name="Brisse S."/>
        </authorList>
    </citation>
    <scope>NUCLEOTIDE SEQUENCE</scope>
</reference>
<dbReference type="PANTHER" id="PTHR21327:SF38">
    <property type="entry name" value="3,4-DIHYDROXY-2-BUTANONE 4-PHOSPHATE SYNTHASE"/>
    <property type="match status" value="1"/>
</dbReference>
<accession>A0A455ZFB0</accession>
<dbReference type="PANTHER" id="PTHR21327">
    <property type="entry name" value="GTP CYCLOHYDROLASE II-RELATED"/>
    <property type="match status" value="1"/>
</dbReference>
<comment type="pathway">
    <text evidence="1">Cofactor biosynthesis; riboflavin biosynthesis.</text>
</comment>
<dbReference type="InterPro" id="IPR032677">
    <property type="entry name" value="GTP_cyclohydro_II"/>
</dbReference>
<dbReference type="EC" id="3.5.4.25" evidence="4"/>
<dbReference type="Pfam" id="PF00925">
    <property type="entry name" value="GTP_cyclohydro2"/>
    <property type="match status" value="1"/>
</dbReference>
<dbReference type="InterPro" id="IPR036144">
    <property type="entry name" value="RibA-like_sf"/>
</dbReference>
<sequence>MYKLSQCELNTHFGVFDFFCFNYGNCENDNVLVLKSKKIVEIPTIRIQSACFTSEIFRSKDCDCHEQLETSLNIINEDGGMLIYLLQDGRGAGIFLKVQGMHLSQTENINTAEAYDKLNIPRDPRAYQRVLEVLQYFEIDKVKLLTNNPRKIAGLAENGIVVDRIPLEIQPTEDSIDYLTSKKRELGHLFEKFIK</sequence>
<dbReference type="AlphaFoldDB" id="A0A455ZFB0"/>
<reference evidence="4" key="5">
    <citation type="journal article" date="2017" name="Genome Announc.">
        <title>Complete Circularized Genome Sequences of Four Strains of Elizabethkingia anophelis, Including Two Novel Strains Isolated from Wild-Caught Anopheles sinensis.</title>
        <authorList>
            <person name="Pei D."/>
            <person name="Nicholson A.C."/>
            <person name="Jiang J."/>
            <person name="Chen H."/>
            <person name="Whitney A.M."/>
            <person name="Villarma A."/>
            <person name="Bell M."/>
            <person name="Humrighouse B."/>
            <person name="Rowe L.A."/>
            <person name="Sheth M."/>
            <person name="Batra D."/>
            <person name="Juieng P."/>
            <person name="Loparev V.N."/>
            <person name="McQuiston J.R."/>
            <person name="Lan Y."/>
            <person name="Ma Y."/>
            <person name="Xu J."/>
        </authorList>
    </citation>
    <scope>NUCLEOTIDE SEQUENCE</scope>
</reference>
<dbReference type="EMBL" id="BK010602">
    <property type="protein sequence ID" value="DAC75291.1"/>
    <property type="molecule type" value="Genomic_DNA"/>
</dbReference>
<evidence type="ECO:0000259" key="3">
    <source>
        <dbReference type="Pfam" id="PF00925"/>
    </source>
</evidence>
<reference evidence="4" key="7">
    <citation type="journal article" date="2017" name="Sci. Rep.">
        <title>Genomic features, phylogenetic relationships, and comparative genomics of Elizabethkingia anophelis strain EM361-97 isolated in Taiwan.</title>
        <authorList>
            <person name="Lin J.N."/>
            <person name="Lai C.H."/>
            <person name="Yang C.H."/>
            <person name="Huang Y.H."/>
            <person name="Lin H.H."/>
        </authorList>
    </citation>
    <scope>NUCLEOTIDE SEQUENCE</scope>
</reference>
<name>A0A455ZFB0_9FLAO</name>
<reference evidence="4" key="8">
    <citation type="journal article" date="2018" name="J. ISSAAS">
        <title>In Silico Identification of Three Types of Integrative and Conjugative Elements (ICEs) in Elizabethkingia anophelis Strains Isolated from Around the World.</title>
        <authorList>
            <person name="Xu J."/>
            <person name="Pei D."/>
            <person name="Nicholson A."/>
            <person name="Lan Y."/>
            <person name="Xia Q."/>
        </authorList>
    </citation>
    <scope>NUCLEOTIDE SEQUENCE</scope>
</reference>
<evidence type="ECO:0000256" key="2">
    <source>
        <dbReference type="ARBA" id="ARBA00022619"/>
    </source>
</evidence>
<dbReference type="GO" id="GO:0005829">
    <property type="term" value="C:cytosol"/>
    <property type="evidence" value="ECO:0007669"/>
    <property type="project" value="TreeGrafter"/>
</dbReference>
<dbReference type="Gene3D" id="3.40.50.10990">
    <property type="entry name" value="GTP cyclohydrolase II"/>
    <property type="match status" value="1"/>
</dbReference>
<reference evidence="4" key="4">
    <citation type="journal article" date="2016" name="Sci. Rep.">
        <title>Genomic epidemiology and global diversity of the emerging bacterial pathogen Elizabethkingia anophelis.</title>
        <authorList>
            <person name="Breurec S."/>
            <person name="Criscuolo A."/>
            <person name="Diancourt L."/>
            <person name="Rendueles O."/>
            <person name="Vandenbogaert M."/>
            <person name="Passet V."/>
            <person name="Caro V."/>
            <person name="Rocha E.P."/>
            <person name="Touchon M."/>
            <person name="Brisse S."/>
        </authorList>
    </citation>
    <scope>NUCLEOTIDE SEQUENCE</scope>
</reference>
<dbReference type="GO" id="GO:0008686">
    <property type="term" value="F:3,4-dihydroxy-2-butanone-4-phosphate synthase activity"/>
    <property type="evidence" value="ECO:0007669"/>
    <property type="project" value="TreeGrafter"/>
</dbReference>
<dbReference type="GO" id="GO:0003935">
    <property type="term" value="F:GTP cyclohydrolase II activity"/>
    <property type="evidence" value="ECO:0007669"/>
    <property type="project" value="UniProtKB-EC"/>
</dbReference>
<gene>
    <name evidence="4" type="primary">ICEEaII(8)_FMS-007_46154_45567</name>
</gene>
<reference evidence="4" key="1">
    <citation type="journal article" date="2014" name="Genome Biol. Evol.">
        <title>Comparative genomic analysis of malaria mosquito vector-associated novel pathogen Elizabethkingia anophelis.</title>
        <authorList>
            <person name="Teo J."/>
            <person name="Tan S.Y."/>
            <person name="Liu Y."/>
            <person name="Tay M."/>
            <person name="Ding Y."/>
            <person name="Li Y."/>
            <person name="Kjelleberg S."/>
            <person name="Givskov M."/>
            <person name="Lin R.T."/>
            <person name="Yang L."/>
        </authorList>
    </citation>
    <scope>NUCLEOTIDE SEQUENCE</scope>
</reference>
<keyword evidence="2" id="KW-0686">Riboflavin biosynthesis</keyword>